<dbReference type="EC" id="5.1.1.7" evidence="3 4"/>
<protein>
    <recommendedName>
        <fullName evidence="3 4">Diaminopimelate epimerase</fullName>
        <shortName evidence="3">DAP epimerase</shortName>
        <ecNumber evidence="3 4">5.1.1.7</ecNumber>
    </recommendedName>
    <alternativeName>
        <fullName evidence="3">PLP-independent amino acid racemase</fullName>
    </alternativeName>
</protein>
<comment type="pathway">
    <text evidence="3">Amino-acid biosynthesis; L-lysine biosynthesis via DAP pathway; DL-2,6-diaminopimelate from LL-2,6-diaminopimelate: step 1/1.</text>
</comment>
<reference evidence="5" key="1">
    <citation type="submission" date="2020-11" db="EMBL/GenBank/DDBJ databases">
        <title>Isolation and identification of active actinomycetes.</title>
        <authorList>
            <person name="Sun X."/>
        </authorList>
    </citation>
    <scope>NUCLEOTIDE SEQUENCE</scope>
    <source>
        <strain evidence="5">NEAU-A11</strain>
    </source>
</reference>
<keyword evidence="3" id="KW-0028">Amino-acid biosynthesis</keyword>
<comment type="caution">
    <text evidence="5">The sequence shown here is derived from an EMBL/GenBank/DDBJ whole genome shotgun (WGS) entry which is preliminary data.</text>
</comment>
<dbReference type="Gene3D" id="3.10.310.10">
    <property type="entry name" value="Diaminopimelate Epimerase, Chain A, domain 1"/>
    <property type="match status" value="2"/>
</dbReference>
<keyword evidence="3" id="KW-0963">Cytoplasm</keyword>
<dbReference type="AlphaFoldDB" id="A0A931G2R5"/>
<dbReference type="HAMAP" id="MF_00197">
    <property type="entry name" value="DAP_epimerase"/>
    <property type="match status" value="1"/>
</dbReference>
<keyword evidence="3" id="KW-0457">Lysine biosynthesis</keyword>
<dbReference type="PANTHER" id="PTHR31689">
    <property type="entry name" value="DIAMINOPIMELATE EPIMERASE, CHLOROPLASTIC"/>
    <property type="match status" value="1"/>
</dbReference>
<evidence type="ECO:0000313" key="6">
    <source>
        <dbReference type="Proteomes" id="UP000598146"/>
    </source>
</evidence>
<dbReference type="InterPro" id="IPR001653">
    <property type="entry name" value="DAP_epimerase_DapF"/>
</dbReference>
<accession>A0A931G2R5</accession>
<name>A0A931G2R5_9ACTN</name>
<evidence type="ECO:0000256" key="4">
    <source>
        <dbReference type="NCBIfam" id="TIGR00652"/>
    </source>
</evidence>
<comment type="catalytic activity">
    <reaction evidence="3">
        <text>(2S,6S)-2,6-diaminopimelate = meso-2,6-diaminopimelate</text>
        <dbReference type="Rhea" id="RHEA:15393"/>
        <dbReference type="ChEBI" id="CHEBI:57609"/>
        <dbReference type="ChEBI" id="CHEBI:57791"/>
        <dbReference type="EC" id="5.1.1.7"/>
    </reaction>
</comment>
<sequence>MADFASYHVLGNDYLVVDRADFPHTAEAARLVCDRHRGVGSDGVLLPFWTDGVPAVRIFNADGSECGRSGNGLIILARHLRDTGAVKTDRFTVRTPAGPTDVSIRAGGSVQVSLGRYLAGDPEQLEVDETVLDATRVDIGTPHCVVLTSPSSARRLGPLLVGHSAFDQRYNIECVAVPDRSTLDVEIWERGAGYTLASGAGGSAAAVAAHARGLTEPVVRVRMPGGTVQVEITDEVLLTSRASAIAGGFFASDLLADLGGE</sequence>
<dbReference type="GO" id="GO:0008837">
    <property type="term" value="F:diaminopimelate epimerase activity"/>
    <property type="evidence" value="ECO:0007669"/>
    <property type="project" value="UniProtKB-UniRule"/>
</dbReference>
<comment type="subcellular location">
    <subcellularLocation>
        <location evidence="3">Cytoplasm</location>
    </subcellularLocation>
</comment>
<feature type="binding site" evidence="3">
    <location>
        <begin position="70"/>
        <end position="71"/>
    </location>
    <ligand>
        <name>substrate</name>
    </ligand>
</feature>
<dbReference type="EMBL" id="JADQTO010000020">
    <property type="protein sequence ID" value="MBG0566356.1"/>
    <property type="molecule type" value="Genomic_DNA"/>
</dbReference>
<proteinExistence type="inferred from homology"/>
<comment type="caution">
    <text evidence="3">Lacks conserved residue(s) required for the propagation of feature annotation.</text>
</comment>
<evidence type="ECO:0000256" key="1">
    <source>
        <dbReference type="ARBA" id="ARBA00010219"/>
    </source>
</evidence>
<comment type="similarity">
    <text evidence="1 3">Belongs to the diaminopimelate epimerase family.</text>
</comment>
<evidence type="ECO:0000313" key="5">
    <source>
        <dbReference type="EMBL" id="MBG0566356.1"/>
    </source>
</evidence>
<feature type="binding site" evidence="3">
    <location>
        <position position="60"/>
    </location>
    <ligand>
        <name>substrate</name>
    </ligand>
</feature>
<dbReference type="Proteomes" id="UP000598146">
    <property type="component" value="Unassembled WGS sequence"/>
</dbReference>
<gene>
    <name evidence="3 5" type="primary">dapF</name>
    <name evidence="5" type="ORF">I4J89_33405</name>
</gene>
<organism evidence="5 6">
    <name type="scientific">Actinoplanes aureus</name>
    <dbReference type="NCBI Taxonomy" id="2792083"/>
    <lineage>
        <taxon>Bacteria</taxon>
        <taxon>Bacillati</taxon>
        <taxon>Actinomycetota</taxon>
        <taxon>Actinomycetes</taxon>
        <taxon>Micromonosporales</taxon>
        <taxon>Micromonosporaceae</taxon>
        <taxon>Actinoplanes</taxon>
    </lineage>
</organism>
<keyword evidence="6" id="KW-1185">Reference proteome</keyword>
<comment type="function">
    <text evidence="3">Catalyzes the stereoinversion of LL-2,6-diaminopimelate (L,L-DAP) to meso-diaminopimelate (meso-DAP), a precursor of L-lysine and an essential component of the bacterial peptidoglycan.</text>
</comment>
<dbReference type="PANTHER" id="PTHR31689:SF0">
    <property type="entry name" value="DIAMINOPIMELATE EPIMERASE"/>
    <property type="match status" value="1"/>
</dbReference>
<dbReference type="RefSeq" id="WP_196418137.1">
    <property type="nucleotide sequence ID" value="NZ_JADQTO010000020.1"/>
</dbReference>
<feature type="binding site" evidence="3">
    <location>
        <position position="12"/>
    </location>
    <ligand>
        <name>substrate</name>
    </ligand>
</feature>
<dbReference type="GO" id="GO:0005829">
    <property type="term" value="C:cytosol"/>
    <property type="evidence" value="ECO:0007669"/>
    <property type="project" value="TreeGrafter"/>
</dbReference>
<evidence type="ECO:0000256" key="2">
    <source>
        <dbReference type="ARBA" id="ARBA00023235"/>
    </source>
</evidence>
<dbReference type="SUPFAM" id="SSF54506">
    <property type="entry name" value="Diaminopimelate epimerase-like"/>
    <property type="match status" value="2"/>
</dbReference>
<evidence type="ECO:0000256" key="3">
    <source>
        <dbReference type="HAMAP-Rule" id="MF_00197"/>
    </source>
</evidence>
<dbReference type="GO" id="GO:0009089">
    <property type="term" value="P:lysine biosynthetic process via diaminopimelate"/>
    <property type="evidence" value="ECO:0007669"/>
    <property type="project" value="UniProtKB-UniRule"/>
</dbReference>
<comment type="subunit">
    <text evidence="3">Homodimer.</text>
</comment>
<keyword evidence="2 3" id="KW-0413">Isomerase</keyword>
<dbReference type="Pfam" id="PF01678">
    <property type="entry name" value="DAP_epimerase"/>
    <property type="match status" value="2"/>
</dbReference>
<feature type="site" description="Could be important to modulate the pK values of the two catalytic cysteine residues" evidence="3">
    <location>
        <position position="189"/>
    </location>
</feature>
<feature type="binding site" evidence="3">
    <location>
        <position position="171"/>
    </location>
    <ligand>
        <name>substrate</name>
    </ligand>
</feature>
<feature type="binding site" evidence="3">
    <location>
        <begin position="189"/>
        <end position="190"/>
    </location>
    <ligand>
        <name>substrate</name>
    </ligand>
</feature>
<feature type="site" description="Could be important to modulate the pK values of the two catalytic cysteine residues" evidence="3">
    <location>
        <position position="143"/>
    </location>
</feature>
<dbReference type="NCBIfam" id="TIGR00652">
    <property type="entry name" value="DapF"/>
    <property type="match status" value="1"/>
</dbReference>